<feature type="region of interest" description="Disordered" evidence="1">
    <location>
        <begin position="20"/>
        <end position="460"/>
    </location>
</feature>
<feature type="compositionally biased region" description="Polar residues" evidence="1">
    <location>
        <begin position="245"/>
        <end position="263"/>
    </location>
</feature>
<feature type="compositionally biased region" description="Basic and acidic residues" evidence="1">
    <location>
        <begin position="20"/>
        <end position="43"/>
    </location>
</feature>
<dbReference type="Proteomes" id="UP000030752">
    <property type="component" value="Unassembled WGS sequence"/>
</dbReference>
<proteinExistence type="predicted"/>
<organism evidence="2 3">
    <name type="scientific">Cyphellophora europaea (strain CBS 101466)</name>
    <name type="common">Phialophora europaea</name>
    <dbReference type="NCBI Taxonomy" id="1220924"/>
    <lineage>
        <taxon>Eukaryota</taxon>
        <taxon>Fungi</taxon>
        <taxon>Dikarya</taxon>
        <taxon>Ascomycota</taxon>
        <taxon>Pezizomycotina</taxon>
        <taxon>Eurotiomycetes</taxon>
        <taxon>Chaetothyriomycetidae</taxon>
        <taxon>Chaetothyriales</taxon>
        <taxon>Cyphellophoraceae</taxon>
        <taxon>Cyphellophora</taxon>
    </lineage>
</organism>
<gene>
    <name evidence="2" type="ORF">HMPREF1541_08712</name>
</gene>
<dbReference type="STRING" id="1220924.W2RL37"/>
<dbReference type="GeneID" id="19976051"/>
<name>W2RL37_CYPE1</name>
<feature type="compositionally biased region" description="Acidic residues" evidence="1">
    <location>
        <begin position="72"/>
        <end position="105"/>
    </location>
</feature>
<evidence type="ECO:0000313" key="3">
    <source>
        <dbReference type="Proteomes" id="UP000030752"/>
    </source>
</evidence>
<dbReference type="eggNOG" id="ENOG502S7CI">
    <property type="taxonomic scope" value="Eukaryota"/>
</dbReference>
<evidence type="ECO:0000313" key="2">
    <source>
        <dbReference type="EMBL" id="ETN36434.1"/>
    </source>
</evidence>
<protein>
    <submittedName>
        <fullName evidence="2">Uncharacterized protein</fullName>
    </submittedName>
</protein>
<feature type="compositionally biased region" description="Low complexity" evidence="1">
    <location>
        <begin position="280"/>
        <end position="293"/>
    </location>
</feature>
<dbReference type="InParanoid" id="W2RL37"/>
<feature type="compositionally biased region" description="Acidic residues" evidence="1">
    <location>
        <begin position="52"/>
        <end position="61"/>
    </location>
</feature>
<accession>W2RL37</accession>
<sequence length="460" mass="50284">MLGMREELLEREEVERQMRELEMQERMQVEAEEMERRMEREADGDMAGVEERDLDDEVPEAEEGHEWGSEIDGADGDDMQGDLDDEIPDADEAEGSETFSDEEMTGEIAPQDSPQRNEWSYDSRREPDTDEESGDEALQRIRALARQTREQRQAGYQRRPGAPGSDYGVDERDSQALALTEEMLDEDEMGDVSYGGEDERDLDGSVPDAEEGEWEHTDTDGDELDEEDMDISIMPAQARTRRSDGPQQLLSSAGRSVRSTRVVSGNAAIGSHHYQREGSRVSSSIASSTGISAHGRLRPQGLVPGQSNLQGHYETPTGVQGHGRGLPRTSMLLATESSAGATTDVRTGADDSNRQDPSQGQARRGWLNPASARRNLFGLSRGAGGGRVANINNPPAEGSGGLFTPEAPGGRLLAHSHPQHNDFETPEQADPQLGSGRQTRSGRLLAGFGRRARRDGEEGG</sequence>
<dbReference type="EMBL" id="KB822725">
    <property type="protein sequence ID" value="ETN36434.1"/>
    <property type="molecule type" value="Genomic_DNA"/>
</dbReference>
<evidence type="ECO:0000256" key="1">
    <source>
        <dbReference type="SAM" id="MobiDB-lite"/>
    </source>
</evidence>
<keyword evidence="3" id="KW-1185">Reference proteome</keyword>
<feature type="compositionally biased region" description="Acidic residues" evidence="1">
    <location>
        <begin position="182"/>
        <end position="201"/>
    </location>
</feature>
<dbReference type="VEuPathDB" id="FungiDB:HMPREF1541_08712"/>
<feature type="compositionally biased region" description="Polar residues" evidence="1">
    <location>
        <begin position="335"/>
        <end position="345"/>
    </location>
</feature>
<dbReference type="OrthoDB" id="5320532at2759"/>
<dbReference type="AlphaFoldDB" id="W2RL37"/>
<feature type="compositionally biased region" description="Acidic residues" evidence="1">
    <location>
        <begin position="220"/>
        <end position="230"/>
    </location>
</feature>
<dbReference type="HOGENOM" id="CLU_594493_0_0_1"/>
<reference evidence="2 3" key="1">
    <citation type="submission" date="2013-03" db="EMBL/GenBank/DDBJ databases">
        <title>The Genome Sequence of Phialophora europaea CBS 101466.</title>
        <authorList>
            <consortium name="The Broad Institute Genomics Platform"/>
            <person name="Cuomo C."/>
            <person name="de Hoog S."/>
            <person name="Gorbushina A."/>
            <person name="Walker B."/>
            <person name="Young S.K."/>
            <person name="Zeng Q."/>
            <person name="Gargeya S."/>
            <person name="Fitzgerald M."/>
            <person name="Haas B."/>
            <person name="Abouelleil A."/>
            <person name="Allen A.W."/>
            <person name="Alvarado L."/>
            <person name="Arachchi H.M."/>
            <person name="Berlin A.M."/>
            <person name="Chapman S.B."/>
            <person name="Gainer-Dewar J."/>
            <person name="Goldberg J."/>
            <person name="Griggs A."/>
            <person name="Gujja S."/>
            <person name="Hansen M."/>
            <person name="Howarth C."/>
            <person name="Imamovic A."/>
            <person name="Ireland A."/>
            <person name="Larimer J."/>
            <person name="McCowan C."/>
            <person name="Murphy C."/>
            <person name="Pearson M."/>
            <person name="Poon T.W."/>
            <person name="Priest M."/>
            <person name="Roberts A."/>
            <person name="Saif S."/>
            <person name="Shea T."/>
            <person name="Sisk P."/>
            <person name="Sykes S."/>
            <person name="Wortman J."/>
            <person name="Nusbaum C."/>
            <person name="Birren B."/>
        </authorList>
    </citation>
    <scope>NUCLEOTIDE SEQUENCE [LARGE SCALE GENOMIC DNA]</scope>
    <source>
        <strain evidence="2 3">CBS 101466</strain>
    </source>
</reference>
<dbReference type="RefSeq" id="XP_008721252.1">
    <property type="nucleotide sequence ID" value="XM_008723030.1"/>
</dbReference>